<dbReference type="InterPro" id="IPR011990">
    <property type="entry name" value="TPR-like_helical_dom_sf"/>
</dbReference>
<dbReference type="Pfam" id="PF13877">
    <property type="entry name" value="RPAP3_C"/>
    <property type="match status" value="1"/>
</dbReference>
<feature type="compositionally biased region" description="Basic and acidic residues" evidence="6">
    <location>
        <begin position="121"/>
        <end position="130"/>
    </location>
</feature>
<feature type="compositionally biased region" description="Pro residues" evidence="6">
    <location>
        <begin position="225"/>
        <end position="237"/>
    </location>
</feature>
<comment type="similarity">
    <text evidence="3">Belongs to the RPAP3 family.</text>
</comment>
<evidence type="ECO:0000256" key="3">
    <source>
        <dbReference type="ARBA" id="ARBA00038275"/>
    </source>
</evidence>
<comment type="caution">
    <text evidence="8">The sequence shown here is derived from an EMBL/GenBank/DDBJ whole genome shotgun (WGS) entry which is preliminary data.</text>
</comment>
<dbReference type="PROSITE" id="PS50005">
    <property type="entry name" value="TPR"/>
    <property type="match status" value="1"/>
</dbReference>
<dbReference type="EMBL" id="JASBNA010000120">
    <property type="protein sequence ID" value="KAK7676369.1"/>
    <property type="molecule type" value="Genomic_DNA"/>
</dbReference>
<dbReference type="InterPro" id="IPR019734">
    <property type="entry name" value="TPR_rpt"/>
</dbReference>
<feature type="domain" description="RNA-polymerase II-associated protein 3-like C-terminal" evidence="7">
    <location>
        <begin position="273"/>
        <end position="365"/>
    </location>
</feature>
<gene>
    <name evidence="8" type="ORF">QCA50_020673</name>
</gene>
<dbReference type="Pfam" id="PF13432">
    <property type="entry name" value="TPR_16"/>
    <property type="match status" value="1"/>
</dbReference>
<dbReference type="Gene3D" id="1.25.40.10">
    <property type="entry name" value="Tetratricopeptide repeat domain"/>
    <property type="match status" value="1"/>
</dbReference>
<dbReference type="SMART" id="SM00028">
    <property type="entry name" value="TPR"/>
    <property type="match status" value="3"/>
</dbReference>
<proteinExistence type="inferred from homology"/>
<evidence type="ECO:0000256" key="1">
    <source>
        <dbReference type="ARBA" id="ARBA00022737"/>
    </source>
</evidence>
<evidence type="ECO:0000259" key="7">
    <source>
        <dbReference type="Pfam" id="PF13877"/>
    </source>
</evidence>
<dbReference type="Proteomes" id="UP001385951">
    <property type="component" value="Unassembled WGS sequence"/>
</dbReference>
<dbReference type="PANTHER" id="PTHR46423">
    <property type="entry name" value="RNA POLYMERASE II-ASSOCIATED PROTEIN 3"/>
    <property type="match status" value="1"/>
</dbReference>
<feature type="compositionally biased region" description="Low complexity" evidence="6">
    <location>
        <begin position="213"/>
        <end position="224"/>
    </location>
</feature>
<reference evidence="8 9" key="1">
    <citation type="submission" date="2022-09" db="EMBL/GenBank/DDBJ databases">
        <authorList>
            <person name="Palmer J.M."/>
        </authorList>
    </citation>
    <scope>NUCLEOTIDE SEQUENCE [LARGE SCALE GENOMIC DNA]</scope>
    <source>
        <strain evidence="8 9">DSM 7382</strain>
    </source>
</reference>
<feature type="compositionally biased region" description="Low complexity" evidence="6">
    <location>
        <begin position="262"/>
        <end position="271"/>
    </location>
</feature>
<dbReference type="InterPro" id="IPR025986">
    <property type="entry name" value="RPAP3-like_C"/>
</dbReference>
<keyword evidence="9" id="KW-1185">Reference proteome</keyword>
<dbReference type="AlphaFoldDB" id="A0AAW0FCQ0"/>
<feature type="repeat" description="TPR" evidence="5">
    <location>
        <begin position="74"/>
        <end position="107"/>
    </location>
</feature>
<feature type="region of interest" description="Disordered" evidence="6">
    <location>
        <begin position="161"/>
        <end position="180"/>
    </location>
</feature>
<evidence type="ECO:0000313" key="9">
    <source>
        <dbReference type="Proteomes" id="UP001385951"/>
    </source>
</evidence>
<keyword evidence="2 5" id="KW-0802">TPR repeat</keyword>
<dbReference type="GO" id="GO:0101031">
    <property type="term" value="C:protein folding chaperone complex"/>
    <property type="evidence" value="ECO:0007669"/>
    <property type="project" value="TreeGrafter"/>
</dbReference>
<evidence type="ECO:0000256" key="6">
    <source>
        <dbReference type="SAM" id="MobiDB-lite"/>
    </source>
</evidence>
<feature type="region of interest" description="Disordered" evidence="6">
    <location>
        <begin position="121"/>
        <end position="154"/>
    </location>
</feature>
<sequence length="393" mass="42879">MSSDAAQIAKDKGNASFKSGDFATAVGHYSAAVVADSRNPTYPLNRAAAYLKLGKNEDAERDCSRVIELDSKNVKAWFRRAQARVALEKFDDALTDLKRAGVLEPSNQDVKKEIAKTEDLKKRKVVEGKQKSARRTQLSQAAAPNPPPHPLRRRVPITIVEPEAGPSSPKPEISPAPQLSPVIDDLLKPVSSRLISSPAVATPKTATPPTPPQASSEPRPTTTSGPPPRAKSPPTAPLPKVSGGIFRPSGNHTIFGSKNNDKASNSTSAASSPTSLFTFMRIWETFKQPEQRWAFIQQIAPASLPAIFKSSLEASTLISILQTFQAVLQNSNSIEDVKTVKEYMTNLPRVPRWSTIILFLGTDERTMIRDIWDRLPKDESDTRAREAWGLGSS</sequence>
<dbReference type="PANTHER" id="PTHR46423:SF1">
    <property type="entry name" value="RNA POLYMERASE II-ASSOCIATED PROTEIN 3"/>
    <property type="match status" value="1"/>
</dbReference>
<organism evidence="8 9">
    <name type="scientific">Cerrena zonata</name>
    <dbReference type="NCBI Taxonomy" id="2478898"/>
    <lineage>
        <taxon>Eukaryota</taxon>
        <taxon>Fungi</taxon>
        <taxon>Dikarya</taxon>
        <taxon>Basidiomycota</taxon>
        <taxon>Agaricomycotina</taxon>
        <taxon>Agaricomycetes</taxon>
        <taxon>Polyporales</taxon>
        <taxon>Cerrenaceae</taxon>
        <taxon>Cerrena</taxon>
    </lineage>
</organism>
<keyword evidence="1" id="KW-0677">Repeat</keyword>
<evidence type="ECO:0000256" key="4">
    <source>
        <dbReference type="ARBA" id="ARBA00040133"/>
    </source>
</evidence>
<accession>A0AAW0FCQ0</accession>
<evidence type="ECO:0000313" key="8">
    <source>
        <dbReference type="EMBL" id="KAK7676369.1"/>
    </source>
</evidence>
<protein>
    <recommendedName>
        <fullName evidence="4">RNA polymerase II-associated protein 3</fullName>
    </recommendedName>
</protein>
<name>A0AAW0FCQ0_9APHY</name>
<evidence type="ECO:0000256" key="5">
    <source>
        <dbReference type="PROSITE-ProRule" id="PRU00339"/>
    </source>
</evidence>
<evidence type="ECO:0000256" key="2">
    <source>
        <dbReference type="ARBA" id="ARBA00022803"/>
    </source>
</evidence>
<dbReference type="InterPro" id="IPR051966">
    <property type="entry name" value="RPAP3"/>
</dbReference>
<feature type="region of interest" description="Disordered" evidence="6">
    <location>
        <begin position="197"/>
        <end position="271"/>
    </location>
</feature>
<dbReference type="SUPFAM" id="SSF48452">
    <property type="entry name" value="TPR-like"/>
    <property type="match status" value="1"/>
</dbReference>